<dbReference type="SUPFAM" id="SSF55785">
    <property type="entry name" value="PYP-like sensor domain (PAS domain)"/>
    <property type="match status" value="1"/>
</dbReference>
<dbReference type="EMBL" id="QGNY01000003">
    <property type="protein sequence ID" value="PWS31819.1"/>
    <property type="molecule type" value="Genomic_DNA"/>
</dbReference>
<reference evidence="8" key="1">
    <citation type="submission" date="2018-05" db="EMBL/GenBank/DDBJ databases">
        <title>Pedobacter paludis sp. nov., isolated from wetland soil.</title>
        <authorList>
            <person name="Zhang Y."/>
        </authorList>
    </citation>
    <scope>NUCLEOTIDE SEQUENCE [LARGE SCALE GENOMIC DNA]</scope>
    <source>
        <strain evidence="8">R-8</strain>
    </source>
</reference>
<dbReference type="NCBIfam" id="TIGR00229">
    <property type="entry name" value="sensory_box"/>
    <property type="match status" value="1"/>
</dbReference>
<proteinExistence type="predicted"/>
<dbReference type="Gene3D" id="3.30.450.20">
    <property type="entry name" value="PAS domain"/>
    <property type="match status" value="1"/>
</dbReference>
<dbReference type="InterPro" id="IPR001610">
    <property type="entry name" value="PAC"/>
</dbReference>
<evidence type="ECO:0000259" key="6">
    <source>
        <dbReference type="PROSITE" id="PS50113"/>
    </source>
</evidence>
<evidence type="ECO:0000256" key="1">
    <source>
        <dbReference type="ARBA" id="ARBA00000085"/>
    </source>
</evidence>
<evidence type="ECO:0000313" key="8">
    <source>
        <dbReference type="Proteomes" id="UP000245391"/>
    </source>
</evidence>
<comment type="catalytic activity">
    <reaction evidence="1">
        <text>ATP + protein L-histidine = ADP + protein N-phospho-L-histidine.</text>
        <dbReference type="EC" id="2.7.13.3"/>
    </reaction>
</comment>
<accession>A0A317F1W0</accession>
<dbReference type="InterPro" id="IPR013655">
    <property type="entry name" value="PAS_fold_3"/>
</dbReference>
<dbReference type="GO" id="GO:0004673">
    <property type="term" value="F:protein histidine kinase activity"/>
    <property type="evidence" value="ECO:0007669"/>
    <property type="project" value="UniProtKB-EC"/>
</dbReference>
<dbReference type="EC" id="2.7.13.3" evidence="2"/>
<evidence type="ECO:0000256" key="3">
    <source>
        <dbReference type="ARBA" id="ARBA00022553"/>
    </source>
</evidence>
<dbReference type="Gene3D" id="2.10.70.100">
    <property type="match status" value="1"/>
</dbReference>
<dbReference type="InterPro" id="IPR000014">
    <property type="entry name" value="PAS"/>
</dbReference>
<dbReference type="SMART" id="SM00086">
    <property type="entry name" value="PAC"/>
    <property type="match status" value="1"/>
</dbReference>
<evidence type="ECO:0000256" key="5">
    <source>
        <dbReference type="ARBA" id="ARBA00022777"/>
    </source>
</evidence>
<keyword evidence="4" id="KW-0808">Transferase</keyword>
<gene>
    <name evidence="7" type="ORF">DF947_08450</name>
</gene>
<keyword evidence="3" id="KW-0597">Phosphoprotein</keyword>
<protein>
    <recommendedName>
        <fullName evidence="2">histidine kinase</fullName>
        <ecNumber evidence="2">2.7.13.3</ecNumber>
    </recommendedName>
</protein>
<organism evidence="7 8">
    <name type="scientific">Pedobacter paludis</name>
    <dbReference type="NCBI Taxonomy" id="2203212"/>
    <lineage>
        <taxon>Bacteria</taxon>
        <taxon>Pseudomonadati</taxon>
        <taxon>Bacteroidota</taxon>
        <taxon>Sphingobacteriia</taxon>
        <taxon>Sphingobacteriales</taxon>
        <taxon>Sphingobacteriaceae</taxon>
        <taxon>Pedobacter</taxon>
    </lineage>
</organism>
<keyword evidence="5" id="KW-0418">Kinase</keyword>
<dbReference type="PANTHER" id="PTHR43304">
    <property type="entry name" value="PHYTOCHROME-LIKE PROTEIN CPH1"/>
    <property type="match status" value="1"/>
</dbReference>
<feature type="domain" description="PAC" evidence="6">
    <location>
        <begin position="91"/>
        <end position="136"/>
    </location>
</feature>
<dbReference type="PANTHER" id="PTHR43304:SF1">
    <property type="entry name" value="PAC DOMAIN-CONTAINING PROTEIN"/>
    <property type="match status" value="1"/>
</dbReference>
<dbReference type="Proteomes" id="UP000245391">
    <property type="component" value="Unassembled WGS sequence"/>
</dbReference>
<name>A0A317F1W0_9SPHI</name>
<dbReference type="OrthoDB" id="6231665at2"/>
<comment type="caution">
    <text evidence="7">The sequence shown here is derived from an EMBL/GenBank/DDBJ whole genome shotgun (WGS) entry which is preliminary data.</text>
</comment>
<evidence type="ECO:0000313" key="7">
    <source>
        <dbReference type="EMBL" id="PWS31819.1"/>
    </source>
</evidence>
<dbReference type="PROSITE" id="PS50113">
    <property type="entry name" value="PAC"/>
    <property type="match status" value="1"/>
</dbReference>
<dbReference type="InterPro" id="IPR052162">
    <property type="entry name" value="Sensor_kinase/Photoreceptor"/>
</dbReference>
<sequence length="136" mass="15502">MDARINTKKTDFSMICDSHWDVIFDHVRLGFWEFQFESGILHTSSTCKRNYGLLADASFTFDDLLGMILPEDLDIMQDEIQLTISGERSSYNVQYRIKRADGAIRKIKVDGILLQETGEISKIIGTSQDITDFAVN</sequence>
<evidence type="ECO:0000256" key="2">
    <source>
        <dbReference type="ARBA" id="ARBA00012438"/>
    </source>
</evidence>
<dbReference type="Pfam" id="PF08447">
    <property type="entry name" value="PAS_3"/>
    <property type="match status" value="1"/>
</dbReference>
<dbReference type="RefSeq" id="WP_109929291.1">
    <property type="nucleotide sequence ID" value="NZ_QGNY01000003.1"/>
</dbReference>
<dbReference type="InterPro" id="IPR035965">
    <property type="entry name" value="PAS-like_dom_sf"/>
</dbReference>
<dbReference type="AlphaFoldDB" id="A0A317F1W0"/>
<evidence type="ECO:0000256" key="4">
    <source>
        <dbReference type="ARBA" id="ARBA00022679"/>
    </source>
</evidence>
<keyword evidence="8" id="KW-1185">Reference proteome</keyword>
<dbReference type="InterPro" id="IPR000700">
    <property type="entry name" value="PAS-assoc_C"/>
</dbReference>